<accession>A0A4U5MIB4</accession>
<protein>
    <submittedName>
        <fullName evidence="1">Uncharacterized protein</fullName>
    </submittedName>
</protein>
<evidence type="ECO:0000313" key="2">
    <source>
        <dbReference type="Proteomes" id="UP000298663"/>
    </source>
</evidence>
<dbReference type="EMBL" id="AZBU02000007">
    <property type="protein sequence ID" value="TKR69119.1"/>
    <property type="molecule type" value="Genomic_DNA"/>
</dbReference>
<comment type="caution">
    <text evidence="1">The sequence shown here is derived from an EMBL/GenBank/DDBJ whole genome shotgun (WGS) entry which is preliminary data.</text>
</comment>
<evidence type="ECO:0000313" key="1">
    <source>
        <dbReference type="EMBL" id="TKR69119.1"/>
    </source>
</evidence>
<reference evidence="1 2" key="2">
    <citation type="journal article" date="2019" name="G3 (Bethesda)">
        <title>Hybrid Assembly of the Genome of the Entomopathogenic Nematode Steinernema carpocapsae Identifies the X-Chromosome.</title>
        <authorList>
            <person name="Serra L."/>
            <person name="Macchietto M."/>
            <person name="Macias-Munoz A."/>
            <person name="McGill C.J."/>
            <person name="Rodriguez I.M."/>
            <person name="Rodriguez B."/>
            <person name="Murad R."/>
            <person name="Mortazavi A."/>
        </authorList>
    </citation>
    <scope>NUCLEOTIDE SEQUENCE [LARGE SCALE GENOMIC DNA]</scope>
    <source>
        <strain evidence="1 2">ALL</strain>
    </source>
</reference>
<name>A0A4U5MIB4_STECR</name>
<gene>
    <name evidence="1" type="ORF">L596_021315</name>
</gene>
<sequence>MHPKSKPNFVFPRLQASAVPDLFAHTNLTLKWARTARCEENRPYGNLNWPRQNSFMCNMVLERSYRKWTLKMLQKHQGWHRIMATLREKYG</sequence>
<reference evidence="1 2" key="1">
    <citation type="journal article" date="2015" name="Genome Biol.">
        <title>Comparative genomics of Steinernema reveals deeply conserved gene regulatory networks.</title>
        <authorList>
            <person name="Dillman A.R."/>
            <person name="Macchietto M."/>
            <person name="Porter C.F."/>
            <person name="Rogers A."/>
            <person name="Williams B."/>
            <person name="Antoshechkin I."/>
            <person name="Lee M.M."/>
            <person name="Goodwin Z."/>
            <person name="Lu X."/>
            <person name="Lewis E.E."/>
            <person name="Goodrich-Blair H."/>
            <person name="Stock S.P."/>
            <person name="Adams B.J."/>
            <person name="Sternberg P.W."/>
            <person name="Mortazavi A."/>
        </authorList>
    </citation>
    <scope>NUCLEOTIDE SEQUENCE [LARGE SCALE GENOMIC DNA]</scope>
    <source>
        <strain evidence="1 2">ALL</strain>
    </source>
</reference>
<dbReference type="Proteomes" id="UP000298663">
    <property type="component" value="Unassembled WGS sequence"/>
</dbReference>
<proteinExistence type="predicted"/>
<dbReference type="AlphaFoldDB" id="A0A4U5MIB4"/>
<organism evidence="1 2">
    <name type="scientific">Steinernema carpocapsae</name>
    <name type="common">Entomopathogenic nematode</name>
    <dbReference type="NCBI Taxonomy" id="34508"/>
    <lineage>
        <taxon>Eukaryota</taxon>
        <taxon>Metazoa</taxon>
        <taxon>Ecdysozoa</taxon>
        <taxon>Nematoda</taxon>
        <taxon>Chromadorea</taxon>
        <taxon>Rhabditida</taxon>
        <taxon>Tylenchina</taxon>
        <taxon>Panagrolaimomorpha</taxon>
        <taxon>Strongyloidoidea</taxon>
        <taxon>Steinernematidae</taxon>
        <taxon>Steinernema</taxon>
    </lineage>
</organism>
<keyword evidence="2" id="KW-1185">Reference proteome</keyword>